<feature type="region of interest" description="Disordered" evidence="1">
    <location>
        <begin position="343"/>
        <end position="364"/>
    </location>
</feature>
<dbReference type="InterPro" id="IPR056589">
    <property type="entry name" value="WH_Egal-1"/>
</dbReference>
<dbReference type="AlphaFoldDB" id="A0A131XZ13"/>
<proteinExistence type="evidence at transcript level"/>
<feature type="region of interest" description="Disordered" evidence="1">
    <location>
        <begin position="633"/>
        <end position="668"/>
    </location>
</feature>
<dbReference type="InterPro" id="IPR012340">
    <property type="entry name" value="NA-bd_OB-fold"/>
</dbReference>
<sequence length="791" mass="85990">MSKAGKSGTSDAMVKFLKERVESNQGISLQKLTGHLSQLPPDLRTKYGCSVKSLKLFLQQYPKVFVIRNQSNVYVRTKKLPSPAGSIESIMTSMSDRGTNDDADSEDVTTLTGVKGQVYRIFNVYGFISIKNPITTSVYFDVQAFENGEHSNLPASGLQVGEGVLIDAKVGPNNCEAKFRASRVVRIKNHGVVGPPPSLSSACSSPAPHGKQTIEEHGFIETVKGQYGFIKFGRNLRERAFFHLNNVDRAHGKTIRNLPDVLTVEDRVRFKAKPSKKSTDKVKWEATVVYIPLISKKAPGGISDSDDESGNEVFMSDDESDIVDFLQDKLNGAYDDPAVGYADWDSGSATTETPPRNDISPPRNGITAGCDWDGLRKLSGEKGRFVPRTDLEGEIRFGRDQRALASADVTYRGKEQVDNLLWEVTDNQEVTFDAVDATGNDDWIATLAWTDVRPPHKPHVNDSEEVFRSKCQMMTRRASLLAGDRAVSPDRFEARVSPVSRSVAPSISINESARGTVSLVMECMAFCEVEATPGGAKRKIQFTSDCFYRDGQPYPGDLTDVLAVGDAVSLDYMVGIGGGADAEERVHCDVVWQGRRPADARQLSPEDFCRQLGISEADGQEGVPSFEDFEREMQEAQASLVSSKEAPSDRGAMSSGRNGEGDGETSPPVVLSAEEAAPSEATAHVGARRRLPDCVVLPKTQNGAVGHAPTMAVFSSDVSDEVLRRLAKMVAEELAAHQPHGRATLRDVGTQTVEEYVSLLARAEGAEAPLVNSSTQTLSTGGIKSEELFIN</sequence>
<name>A0A131XZ13_IXORI</name>
<dbReference type="EMBL" id="GEFM01004945">
    <property type="protein sequence ID" value="JAP70851.1"/>
    <property type="molecule type" value="mRNA"/>
</dbReference>
<evidence type="ECO:0000313" key="3">
    <source>
        <dbReference type="EMBL" id="JAP70851.1"/>
    </source>
</evidence>
<evidence type="ECO:0000256" key="1">
    <source>
        <dbReference type="SAM" id="MobiDB-lite"/>
    </source>
</evidence>
<evidence type="ECO:0000259" key="2">
    <source>
        <dbReference type="Pfam" id="PF23713"/>
    </source>
</evidence>
<feature type="domain" description="Egal-1 winged helix" evidence="2">
    <location>
        <begin position="12"/>
        <end position="77"/>
    </location>
</feature>
<organism evidence="3">
    <name type="scientific">Ixodes ricinus</name>
    <name type="common">Common tick</name>
    <name type="synonym">Acarus ricinus</name>
    <dbReference type="NCBI Taxonomy" id="34613"/>
    <lineage>
        <taxon>Eukaryota</taxon>
        <taxon>Metazoa</taxon>
        <taxon>Ecdysozoa</taxon>
        <taxon>Arthropoda</taxon>
        <taxon>Chelicerata</taxon>
        <taxon>Arachnida</taxon>
        <taxon>Acari</taxon>
        <taxon>Parasitiformes</taxon>
        <taxon>Ixodida</taxon>
        <taxon>Ixodoidea</taxon>
        <taxon>Ixodidae</taxon>
        <taxon>Ixodinae</taxon>
        <taxon>Ixodes</taxon>
    </lineage>
</organism>
<reference evidence="3" key="1">
    <citation type="submission" date="2016-02" db="EMBL/GenBank/DDBJ databases">
        <title>RNAseq analyses of the midgut from blood- or serum-fed Ixodes ricinus ticks.</title>
        <authorList>
            <person name="Perner J."/>
            <person name="Provaznik J."/>
            <person name="Schrenkova J."/>
            <person name="Urbanova V."/>
            <person name="Ribeiro J.M."/>
            <person name="Kopacek P."/>
        </authorList>
    </citation>
    <scope>NUCLEOTIDE SEQUENCE</scope>
    <source>
        <tissue evidence="3">Gut</tissue>
    </source>
</reference>
<accession>A0A131XZ13</accession>
<dbReference type="Pfam" id="PF23713">
    <property type="entry name" value="WHD_Egal"/>
    <property type="match status" value="1"/>
</dbReference>
<dbReference type="Gene3D" id="2.40.50.140">
    <property type="entry name" value="Nucleic acid-binding proteins"/>
    <property type="match status" value="1"/>
</dbReference>
<protein>
    <recommendedName>
        <fullName evidence="2">Egal-1 winged helix domain-containing protein</fullName>
    </recommendedName>
</protein>